<dbReference type="Pfam" id="PF00990">
    <property type="entry name" value="GGDEF"/>
    <property type="match status" value="1"/>
</dbReference>
<comment type="caution">
    <text evidence="4">The sequence shown here is derived from an EMBL/GenBank/DDBJ whole genome shotgun (WGS) entry which is preliminary data.</text>
</comment>
<dbReference type="SMART" id="SM00091">
    <property type="entry name" value="PAS"/>
    <property type="match status" value="2"/>
</dbReference>
<dbReference type="InterPro" id="IPR013656">
    <property type="entry name" value="PAS_4"/>
</dbReference>
<evidence type="ECO:0000313" key="5">
    <source>
        <dbReference type="Proteomes" id="UP000756860"/>
    </source>
</evidence>
<dbReference type="EMBL" id="JAHCVK010000001">
    <property type="protein sequence ID" value="MBT0652712.1"/>
    <property type="molecule type" value="Genomic_DNA"/>
</dbReference>
<dbReference type="InterPro" id="IPR052155">
    <property type="entry name" value="Biofilm_reg_signaling"/>
</dbReference>
<dbReference type="Pfam" id="PF13426">
    <property type="entry name" value="PAS_9"/>
    <property type="match status" value="1"/>
</dbReference>
<dbReference type="InterPro" id="IPR001610">
    <property type="entry name" value="PAC"/>
</dbReference>
<proteinExistence type="predicted"/>
<dbReference type="PROSITE" id="PS50887">
    <property type="entry name" value="GGDEF"/>
    <property type="match status" value="1"/>
</dbReference>
<dbReference type="InterPro" id="IPR029787">
    <property type="entry name" value="Nucleotide_cyclase"/>
</dbReference>
<dbReference type="InterPro" id="IPR000014">
    <property type="entry name" value="PAS"/>
</dbReference>
<dbReference type="InterPro" id="IPR000160">
    <property type="entry name" value="GGDEF_dom"/>
</dbReference>
<dbReference type="RefSeq" id="WP_214174631.1">
    <property type="nucleotide sequence ID" value="NZ_JAHCVK010000001.1"/>
</dbReference>
<feature type="domain" description="PAC" evidence="2">
    <location>
        <begin position="213"/>
        <end position="265"/>
    </location>
</feature>
<dbReference type="PANTHER" id="PTHR44757">
    <property type="entry name" value="DIGUANYLATE CYCLASE DGCP"/>
    <property type="match status" value="1"/>
</dbReference>
<dbReference type="SUPFAM" id="SSF55073">
    <property type="entry name" value="Nucleotide cyclase"/>
    <property type="match status" value="1"/>
</dbReference>
<evidence type="ECO:0000259" key="1">
    <source>
        <dbReference type="PROSITE" id="PS50112"/>
    </source>
</evidence>
<dbReference type="NCBIfam" id="TIGR00229">
    <property type="entry name" value="sensory_box"/>
    <property type="match status" value="2"/>
</dbReference>
<dbReference type="CDD" id="cd00130">
    <property type="entry name" value="PAS"/>
    <property type="match status" value="2"/>
</dbReference>
<dbReference type="SMART" id="SM00086">
    <property type="entry name" value="PAC"/>
    <property type="match status" value="2"/>
</dbReference>
<protein>
    <submittedName>
        <fullName evidence="4">PAS domain S-box protein</fullName>
    </submittedName>
</protein>
<evidence type="ECO:0000259" key="2">
    <source>
        <dbReference type="PROSITE" id="PS50113"/>
    </source>
</evidence>
<dbReference type="Pfam" id="PF08448">
    <property type="entry name" value="PAS_4"/>
    <property type="match status" value="1"/>
</dbReference>
<dbReference type="Gene3D" id="3.30.70.270">
    <property type="match status" value="1"/>
</dbReference>
<dbReference type="InterPro" id="IPR043128">
    <property type="entry name" value="Rev_trsase/Diguanyl_cyclase"/>
</dbReference>
<dbReference type="NCBIfam" id="TIGR00254">
    <property type="entry name" value="GGDEF"/>
    <property type="match status" value="1"/>
</dbReference>
<feature type="domain" description="GGDEF" evidence="3">
    <location>
        <begin position="294"/>
        <end position="424"/>
    </location>
</feature>
<name>A0ABS5SDK4_9BACT</name>
<sequence>MPKPFERYSVNKPLPETDLHKYLAAMEEAMDGMAILDEQGAYLYMNQAHASIYGYDSPAELIGKSWRSLYNEAGLEWFDEVIMPLFLETGRWRGEATGRRKDGSTFPQELSLTALEEGGIICVVRDITDRRRAEQTVQDKLHFIQVLITTIPVPIFYKDADGRYLGCNRAFQEHICLTREQIVGKTDHDLVPRELADIFQQTDRAIIETRQVQVQESSLVCADGTRHDVVFYKAPFLNSDGSVGGVAGAILDITERKETEAKLRYLSTHDMLTGLYNRAYYDEELERLKNGRTFPVSIVVADVDRLKLVNDRQGHAAGDELLKLTAQVMKGAFRTEDLVARIGGDEFAVILPGTAIGAAQEVIERIRKSLAAILGDDGRPVLSLSLGCATALDGQGLIEAWQRADELMYEDKLARQEQIKEASDS</sequence>
<feature type="domain" description="PAS" evidence="1">
    <location>
        <begin position="18"/>
        <end position="55"/>
    </location>
</feature>
<evidence type="ECO:0000259" key="3">
    <source>
        <dbReference type="PROSITE" id="PS50887"/>
    </source>
</evidence>
<feature type="domain" description="PAS" evidence="1">
    <location>
        <begin position="140"/>
        <end position="218"/>
    </location>
</feature>
<dbReference type="SMART" id="SM00267">
    <property type="entry name" value="GGDEF"/>
    <property type="match status" value="1"/>
</dbReference>
<reference evidence="4 5" key="1">
    <citation type="submission" date="2021-05" db="EMBL/GenBank/DDBJ databases">
        <title>The draft genome of Geobacter luticola JCM 17780.</title>
        <authorList>
            <person name="Xu Z."/>
            <person name="Masuda Y."/>
            <person name="Itoh H."/>
            <person name="Senoo K."/>
        </authorList>
    </citation>
    <scope>NUCLEOTIDE SEQUENCE [LARGE SCALE GENOMIC DNA]</scope>
    <source>
        <strain evidence="4 5">JCM 17780</strain>
    </source>
</reference>
<organism evidence="4 5">
    <name type="scientific">Geomobilimonas luticola</name>
    <dbReference type="NCBI Taxonomy" id="1114878"/>
    <lineage>
        <taxon>Bacteria</taxon>
        <taxon>Pseudomonadati</taxon>
        <taxon>Thermodesulfobacteriota</taxon>
        <taxon>Desulfuromonadia</taxon>
        <taxon>Geobacterales</taxon>
        <taxon>Geobacteraceae</taxon>
        <taxon>Geomobilimonas</taxon>
    </lineage>
</organism>
<keyword evidence="5" id="KW-1185">Reference proteome</keyword>
<dbReference type="Proteomes" id="UP000756860">
    <property type="component" value="Unassembled WGS sequence"/>
</dbReference>
<accession>A0ABS5SDK4</accession>
<dbReference type="SUPFAM" id="SSF55785">
    <property type="entry name" value="PYP-like sensor domain (PAS domain)"/>
    <property type="match status" value="2"/>
</dbReference>
<dbReference type="PROSITE" id="PS50113">
    <property type="entry name" value="PAC"/>
    <property type="match status" value="1"/>
</dbReference>
<dbReference type="CDD" id="cd01949">
    <property type="entry name" value="GGDEF"/>
    <property type="match status" value="1"/>
</dbReference>
<gene>
    <name evidence="4" type="ORF">KI810_06570</name>
</gene>
<dbReference type="PANTHER" id="PTHR44757:SF2">
    <property type="entry name" value="BIOFILM ARCHITECTURE MAINTENANCE PROTEIN MBAA"/>
    <property type="match status" value="1"/>
</dbReference>
<dbReference type="InterPro" id="IPR000700">
    <property type="entry name" value="PAS-assoc_C"/>
</dbReference>
<evidence type="ECO:0000313" key="4">
    <source>
        <dbReference type="EMBL" id="MBT0652712.1"/>
    </source>
</evidence>
<dbReference type="InterPro" id="IPR035965">
    <property type="entry name" value="PAS-like_dom_sf"/>
</dbReference>
<dbReference type="PROSITE" id="PS50112">
    <property type="entry name" value="PAS"/>
    <property type="match status" value="2"/>
</dbReference>
<dbReference type="Gene3D" id="3.30.450.20">
    <property type="entry name" value="PAS domain"/>
    <property type="match status" value="2"/>
</dbReference>